<evidence type="ECO:0000256" key="3">
    <source>
        <dbReference type="ARBA" id="ARBA00022833"/>
    </source>
</evidence>
<feature type="domain" description="Threonyl/alanyl tRNA synthetase SAD" evidence="5">
    <location>
        <begin position="200"/>
        <end position="241"/>
    </location>
</feature>
<dbReference type="GO" id="GO:0005524">
    <property type="term" value="F:ATP binding"/>
    <property type="evidence" value="ECO:0007669"/>
    <property type="project" value="InterPro"/>
</dbReference>
<evidence type="ECO:0000259" key="5">
    <source>
        <dbReference type="SMART" id="SM00863"/>
    </source>
</evidence>
<dbReference type="PANTHER" id="PTHR43462">
    <property type="entry name" value="ALANYL-TRNA EDITING PROTEIN"/>
    <property type="match status" value="1"/>
</dbReference>
<keyword evidence="2" id="KW-0479">Metal-binding</keyword>
<dbReference type="Pfam" id="PF07973">
    <property type="entry name" value="tRNA_SAD"/>
    <property type="match status" value="1"/>
</dbReference>
<dbReference type="SUPFAM" id="SSF50447">
    <property type="entry name" value="Translation proteins"/>
    <property type="match status" value="1"/>
</dbReference>
<evidence type="ECO:0000256" key="1">
    <source>
        <dbReference type="ARBA" id="ARBA00001947"/>
    </source>
</evidence>
<dbReference type="Gene3D" id="3.30.980.10">
    <property type="entry name" value="Threonyl-trna Synthetase, Chain A, domain 2"/>
    <property type="match status" value="1"/>
</dbReference>
<dbReference type="Gene3D" id="2.40.30.130">
    <property type="match status" value="1"/>
</dbReference>
<comment type="cofactor">
    <cofactor evidence="1">
        <name>Zn(2+)</name>
        <dbReference type="ChEBI" id="CHEBI:29105"/>
    </cofactor>
</comment>
<feature type="region of interest" description="Disordered" evidence="4">
    <location>
        <begin position="44"/>
        <end position="67"/>
    </location>
</feature>
<dbReference type="GO" id="GO:0043039">
    <property type="term" value="P:tRNA aminoacylation"/>
    <property type="evidence" value="ECO:0007669"/>
    <property type="project" value="InterPro"/>
</dbReference>
<dbReference type="InterPro" id="IPR009000">
    <property type="entry name" value="Transl_B-barrel_sf"/>
</dbReference>
<reference evidence="6" key="1">
    <citation type="journal article" date="2014" name="Genome Biol. Evol.">
        <title>Pangenome evidence for extensive interdomain horizontal transfer affecting lineage core and shell genes in uncultured planktonic thaumarchaeota and euryarchaeota.</title>
        <authorList>
            <person name="Deschamps P."/>
            <person name="Zivanovic Y."/>
            <person name="Moreira D."/>
            <person name="Rodriguez-Valera F."/>
            <person name="Lopez-Garcia P."/>
        </authorList>
    </citation>
    <scope>NUCLEOTIDE SEQUENCE</scope>
</reference>
<keyword evidence="6" id="KW-0030">Aminoacyl-tRNA synthetase</keyword>
<keyword evidence="6" id="KW-0436">Ligase</keyword>
<dbReference type="InterPro" id="IPR051335">
    <property type="entry name" value="Alanyl-tRNA_Editing_Enzymes"/>
</dbReference>
<dbReference type="SMART" id="SM00863">
    <property type="entry name" value="tRNA_SAD"/>
    <property type="match status" value="1"/>
</dbReference>
<evidence type="ECO:0000313" key="6">
    <source>
        <dbReference type="EMBL" id="AIE94120.1"/>
    </source>
</evidence>
<dbReference type="SUPFAM" id="SSF55186">
    <property type="entry name" value="ThrRS/AlaRS common domain"/>
    <property type="match status" value="1"/>
</dbReference>
<dbReference type="EMBL" id="KF900414">
    <property type="protein sequence ID" value="AIE94120.1"/>
    <property type="molecule type" value="Genomic_DNA"/>
</dbReference>
<dbReference type="InterPro" id="IPR012947">
    <property type="entry name" value="tRNA_SAD"/>
</dbReference>
<dbReference type="AlphaFoldDB" id="A0A075FR23"/>
<dbReference type="GO" id="GO:0004812">
    <property type="term" value="F:aminoacyl-tRNA ligase activity"/>
    <property type="evidence" value="ECO:0007669"/>
    <property type="project" value="UniProtKB-KW"/>
</dbReference>
<evidence type="ECO:0000256" key="4">
    <source>
        <dbReference type="SAM" id="MobiDB-lite"/>
    </source>
</evidence>
<proteinExistence type="predicted"/>
<accession>A0A075FR23</accession>
<organism evidence="6">
    <name type="scientific">uncultured marine group II/III euryarchaeote AD1000_43_G11</name>
    <dbReference type="NCBI Taxonomy" id="1457772"/>
    <lineage>
        <taxon>Archaea</taxon>
        <taxon>Methanobacteriati</taxon>
        <taxon>Methanobacteriota</taxon>
        <taxon>environmental samples</taxon>
    </lineage>
</organism>
<dbReference type="GO" id="GO:0046872">
    <property type="term" value="F:metal ion binding"/>
    <property type="evidence" value="ECO:0007669"/>
    <property type="project" value="UniProtKB-KW"/>
</dbReference>
<name>A0A075FR23_9EURY</name>
<dbReference type="InterPro" id="IPR018163">
    <property type="entry name" value="Thr/Ala-tRNA-synth_IIc_edit"/>
</dbReference>
<keyword evidence="3" id="KW-0862">Zinc</keyword>
<sequence>MGYSSDKMQEKLHMTRHPGIDPPPFITRIGGIEGENVHLESSYCYPRGGGQPGDTGNIESERGESTGFGEVLPGEMLLHPVENPDLFEVGASVTCSIDVERRNGHALMHTAQHIVSALAEDMWGAETVGNQLTVGASRVDLLFEDKALFDPDELVSATNSIISSDLAVDVHEWDRARILGHEQMRHTKFMHRIPSSITHLRVVEISGVDLCPCAGTHVSNTSIIPRIRFIGKKNKGKGRIRFSYEFE</sequence>
<evidence type="ECO:0000256" key="2">
    <source>
        <dbReference type="ARBA" id="ARBA00022723"/>
    </source>
</evidence>
<protein>
    <submittedName>
        <fullName evidence="6">Threonyl/alanyl tRNA synthetase SAD</fullName>
    </submittedName>
</protein>
<dbReference type="GO" id="GO:0002161">
    <property type="term" value="F:aminoacyl-tRNA deacylase activity"/>
    <property type="evidence" value="ECO:0007669"/>
    <property type="project" value="UniProtKB-ARBA"/>
</dbReference>
<dbReference type="PANTHER" id="PTHR43462:SF1">
    <property type="entry name" value="ALANYL-TRNA EDITING PROTEIN AARSD1"/>
    <property type="match status" value="1"/>
</dbReference>